<organism evidence="2 3">
    <name type="scientific">Streptomyces triticiradicis</name>
    <dbReference type="NCBI Taxonomy" id="2651189"/>
    <lineage>
        <taxon>Bacteria</taxon>
        <taxon>Bacillati</taxon>
        <taxon>Actinomycetota</taxon>
        <taxon>Actinomycetes</taxon>
        <taxon>Kitasatosporales</taxon>
        <taxon>Streptomycetaceae</taxon>
        <taxon>Streptomyces</taxon>
    </lineage>
</organism>
<feature type="signal peptide" evidence="1">
    <location>
        <begin position="1"/>
        <end position="28"/>
    </location>
</feature>
<name>A0A7J5DBC4_9ACTN</name>
<proteinExistence type="predicted"/>
<comment type="caution">
    <text evidence="2">The sequence shown here is derived from an EMBL/GenBank/DDBJ whole genome shotgun (WGS) entry which is preliminary data.</text>
</comment>
<keyword evidence="3" id="KW-1185">Reference proteome</keyword>
<protein>
    <recommendedName>
        <fullName evidence="4">Secreted protein</fullName>
    </recommendedName>
</protein>
<dbReference type="RefSeq" id="WP_151471382.1">
    <property type="nucleotide sequence ID" value="NZ_WBKG01000021.1"/>
</dbReference>
<evidence type="ECO:0008006" key="4">
    <source>
        <dbReference type="Google" id="ProtNLM"/>
    </source>
</evidence>
<dbReference type="EMBL" id="WBKG01000021">
    <property type="protein sequence ID" value="KAB1986118.1"/>
    <property type="molecule type" value="Genomic_DNA"/>
</dbReference>
<evidence type="ECO:0000313" key="3">
    <source>
        <dbReference type="Proteomes" id="UP000442990"/>
    </source>
</evidence>
<reference evidence="2 3" key="1">
    <citation type="submission" date="2019-09" db="EMBL/GenBank/DDBJ databases">
        <title>Isolation and identification of active actinomycetes.</title>
        <authorList>
            <person name="Yu Z."/>
            <person name="Han C."/>
            <person name="Yu B."/>
        </authorList>
    </citation>
    <scope>NUCLEOTIDE SEQUENCE [LARGE SCALE GENOMIC DNA]</scope>
    <source>
        <strain evidence="2 3">NEAU-H2</strain>
    </source>
</reference>
<dbReference type="AlphaFoldDB" id="A0A7J5DBC4"/>
<sequence>MKKTVGRIAVACAVAIGGVIATSGTASAYGTGDCTYSKERTASGSGDSVILQVWRCPDGHDYVKGIISGSANASRARVWLDDSINGGSSWTQRQYTSSSSRSTQTPQNNLLFDGSPHKVRACGDTSGHRTICTAWY</sequence>
<accession>A0A7J5DBC4</accession>
<keyword evidence="1" id="KW-0732">Signal</keyword>
<feature type="chain" id="PRO_5029697186" description="Secreted protein" evidence="1">
    <location>
        <begin position="29"/>
        <end position="136"/>
    </location>
</feature>
<dbReference type="Proteomes" id="UP000442990">
    <property type="component" value="Unassembled WGS sequence"/>
</dbReference>
<evidence type="ECO:0000313" key="2">
    <source>
        <dbReference type="EMBL" id="KAB1986118.1"/>
    </source>
</evidence>
<evidence type="ECO:0000256" key="1">
    <source>
        <dbReference type="SAM" id="SignalP"/>
    </source>
</evidence>
<gene>
    <name evidence="2" type="ORF">F8144_23680</name>
</gene>